<keyword evidence="2" id="KW-0378">Hydrolase</keyword>
<dbReference type="Gene3D" id="3.40.50.1820">
    <property type="entry name" value="alpha/beta hydrolase"/>
    <property type="match status" value="1"/>
</dbReference>
<dbReference type="GO" id="GO:0006508">
    <property type="term" value="P:proteolysis"/>
    <property type="evidence" value="ECO:0007669"/>
    <property type="project" value="InterPro"/>
</dbReference>
<feature type="domain" description="AB hydrolase-1" evidence="3">
    <location>
        <begin position="21"/>
        <end position="292"/>
    </location>
</feature>
<keyword evidence="5" id="KW-1185">Reference proteome</keyword>
<dbReference type="PANTHER" id="PTHR43689">
    <property type="entry name" value="HYDROLASE"/>
    <property type="match status" value="1"/>
</dbReference>
<dbReference type="InterPro" id="IPR029058">
    <property type="entry name" value="AB_hydrolase_fold"/>
</dbReference>
<dbReference type="InterPro" id="IPR002410">
    <property type="entry name" value="Peptidase_S33"/>
</dbReference>
<dbReference type="AlphaFoldDB" id="A0A1N7LHF5"/>
<organism evidence="4 5">
    <name type="scientific">Phaeovulum vinaykumarii</name>
    <dbReference type="NCBI Taxonomy" id="407234"/>
    <lineage>
        <taxon>Bacteria</taxon>
        <taxon>Pseudomonadati</taxon>
        <taxon>Pseudomonadota</taxon>
        <taxon>Alphaproteobacteria</taxon>
        <taxon>Rhodobacterales</taxon>
        <taxon>Paracoccaceae</taxon>
        <taxon>Phaeovulum</taxon>
    </lineage>
</organism>
<name>A0A1N7LHF5_9RHOB</name>
<sequence>MIAVAGGRVHARVLGSGGRDLVMIHGASGNLEDFTLGLAQDLARDFRVVLFDRPGLGHSTGGAEMVAPQAQAGRLMAAAAALDLRAPIVLGHSYGGAVALAWALATRGAGDAAPPAPPTPPLPPSLPPSVAASVAASALVLVSAAAMPWPGGLGPLYPLMASGLGRHVLAPMVAAYAGRAQIEAALASVFAPQAVPPGYGAHLGVRLSTRASVQHMNARQVNGLKPHLRAMAQGYGGLDLPVEMVHGTADVIVPPAIHARPLARLLPAAHLRELPGVGHMPHHVAPEAVAAAVRRAAGRIPDG</sequence>
<gene>
    <name evidence="4" type="ORF">SAMN05421795_10349</name>
</gene>
<accession>A0A1N7LHF5</accession>
<dbReference type="PANTHER" id="PTHR43689:SF8">
    <property type="entry name" value="ALPHA_BETA-HYDROLASES SUPERFAMILY PROTEIN"/>
    <property type="match status" value="1"/>
</dbReference>
<proteinExistence type="inferred from homology"/>
<dbReference type="PRINTS" id="PR00111">
    <property type="entry name" value="ABHYDROLASE"/>
</dbReference>
<dbReference type="Pfam" id="PF12697">
    <property type="entry name" value="Abhydrolase_6"/>
    <property type="match status" value="1"/>
</dbReference>
<dbReference type="GO" id="GO:0008233">
    <property type="term" value="F:peptidase activity"/>
    <property type="evidence" value="ECO:0007669"/>
    <property type="project" value="InterPro"/>
</dbReference>
<evidence type="ECO:0000256" key="2">
    <source>
        <dbReference type="ARBA" id="ARBA00022801"/>
    </source>
</evidence>
<dbReference type="STRING" id="407234.SAMN05421795_10349"/>
<reference evidence="5" key="1">
    <citation type="submission" date="2017-01" db="EMBL/GenBank/DDBJ databases">
        <authorList>
            <person name="Varghese N."/>
            <person name="Submissions S."/>
        </authorList>
    </citation>
    <scope>NUCLEOTIDE SEQUENCE [LARGE SCALE GENOMIC DNA]</scope>
    <source>
        <strain evidence="5">DSM 18714</strain>
    </source>
</reference>
<dbReference type="EMBL" id="FTOM01000003">
    <property type="protein sequence ID" value="SIS73239.1"/>
    <property type="molecule type" value="Genomic_DNA"/>
</dbReference>
<evidence type="ECO:0000259" key="3">
    <source>
        <dbReference type="Pfam" id="PF12697"/>
    </source>
</evidence>
<evidence type="ECO:0000256" key="1">
    <source>
        <dbReference type="ARBA" id="ARBA00010088"/>
    </source>
</evidence>
<evidence type="ECO:0000313" key="5">
    <source>
        <dbReference type="Proteomes" id="UP000186098"/>
    </source>
</evidence>
<evidence type="ECO:0000313" key="4">
    <source>
        <dbReference type="EMBL" id="SIS73239.1"/>
    </source>
</evidence>
<dbReference type="SUPFAM" id="SSF53474">
    <property type="entry name" value="alpha/beta-Hydrolases"/>
    <property type="match status" value="1"/>
</dbReference>
<dbReference type="InterPro" id="IPR000073">
    <property type="entry name" value="AB_hydrolase_1"/>
</dbReference>
<dbReference type="Proteomes" id="UP000186098">
    <property type="component" value="Unassembled WGS sequence"/>
</dbReference>
<comment type="similarity">
    <text evidence="1">Belongs to the peptidase S33 family.</text>
</comment>
<protein>
    <submittedName>
        <fullName evidence="4">Pimeloyl-ACP methyl ester carboxylesterase</fullName>
    </submittedName>
</protein>
<dbReference type="PRINTS" id="PR00793">
    <property type="entry name" value="PROAMNOPTASE"/>
</dbReference>